<dbReference type="Pfam" id="PF01590">
    <property type="entry name" value="GAF"/>
    <property type="match status" value="1"/>
</dbReference>
<dbReference type="InterPro" id="IPR043128">
    <property type="entry name" value="Rev_trsase/Diguanyl_cyclase"/>
</dbReference>
<keyword evidence="5" id="KW-1185">Reference proteome</keyword>
<evidence type="ECO:0000256" key="2">
    <source>
        <dbReference type="ARBA" id="ARBA00034247"/>
    </source>
</evidence>
<protein>
    <recommendedName>
        <fullName evidence="1">diguanylate cyclase</fullName>
        <ecNumber evidence="1">2.7.7.65</ecNumber>
    </recommendedName>
</protein>
<evidence type="ECO:0000313" key="4">
    <source>
        <dbReference type="EMBL" id="SFC31318.1"/>
    </source>
</evidence>
<gene>
    <name evidence="4" type="ORF">SAMN02745724_01381</name>
</gene>
<dbReference type="Proteomes" id="UP000198862">
    <property type="component" value="Unassembled WGS sequence"/>
</dbReference>
<dbReference type="PANTHER" id="PTHR45138:SF9">
    <property type="entry name" value="DIGUANYLATE CYCLASE DGCM-RELATED"/>
    <property type="match status" value="1"/>
</dbReference>
<proteinExistence type="predicted"/>
<reference evidence="4 5" key="1">
    <citation type="submission" date="2016-10" db="EMBL/GenBank/DDBJ databases">
        <authorList>
            <person name="de Groot N.N."/>
        </authorList>
    </citation>
    <scope>NUCLEOTIDE SEQUENCE [LARGE SCALE GENOMIC DNA]</scope>
    <source>
        <strain evidence="4 5">DSM 6059</strain>
    </source>
</reference>
<accession>A0A1I1IAN3</accession>
<dbReference type="STRING" id="1123010.SAMN02745724_01381"/>
<dbReference type="SUPFAM" id="SSF55073">
    <property type="entry name" value="Nucleotide cyclase"/>
    <property type="match status" value="1"/>
</dbReference>
<dbReference type="NCBIfam" id="TIGR00254">
    <property type="entry name" value="GGDEF"/>
    <property type="match status" value="1"/>
</dbReference>
<dbReference type="GO" id="GO:0043709">
    <property type="term" value="P:cell adhesion involved in single-species biofilm formation"/>
    <property type="evidence" value="ECO:0007669"/>
    <property type="project" value="TreeGrafter"/>
</dbReference>
<dbReference type="InterPro" id="IPR003018">
    <property type="entry name" value="GAF"/>
</dbReference>
<dbReference type="Gene3D" id="3.30.450.40">
    <property type="match status" value="1"/>
</dbReference>
<dbReference type="InterPro" id="IPR029016">
    <property type="entry name" value="GAF-like_dom_sf"/>
</dbReference>
<dbReference type="InterPro" id="IPR000160">
    <property type="entry name" value="GGDEF_dom"/>
</dbReference>
<dbReference type="SUPFAM" id="SSF55781">
    <property type="entry name" value="GAF domain-like"/>
    <property type="match status" value="1"/>
</dbReference>
<dbReference type="OrthoDB" id="9812358at2"/>
<dbReference type="Pfam" id="PF00990">
    <property type="entry name" value="GGDEF"/>
    <property type="match status" value="1"/>
</dbReference>
<dbReference type="EC" id="2.7.7.65" evidence="1"/>
<evidence type="ECO:0000313" key="5">
    <source>
        <dbReference type="Proteomes" id="UP000198862"/>
    </source>
</evidence>
<dbReference type="SMART" id="SM00267">
    <property type="entry name" value="GGDEF"/>
    <property type="match status" value="1"/>
</dbReference>
<dbReference type="AlphaFoldDB" id="A0A1I1IAN3"/>
<name>A0A1I1IAN3_9GAMM</name>
<feature type="domain" description="GGDEF" evidence="3">
    <location>
        <begin position="198"/>
        <end position="252"/>
    </location>
</feature>
<organism evidence="4 5">
    <name type="scientific">Pseudoalteromonas denitrificans DSM 6059</name>
    <dbReference type="NCBI Taxonomy" id="1123010"/>
    <lineage>
        <taxon>Bacteria</taxon>
        <taxon>Pseudomonadati</taxon>
        <taxon>Pseudomonadota</taxon>
        <taxon>Gammaproteobacteria</taxon>
        <taxon>Alteromonadales</taxon>
        <taxon>Pseudoalteromonadaceae</taxon>
        <taxon>Pseudoalteromonas</taxon>
    </lineage>
</organism>
<dbReference type="InterPro" id="IPR029787">
    <property type="entry name" value="Nucleotide_cyclase"/>
</dbReference>
<comment type="catalytic activity">
    <reaction evidence="2">
        <text>2 GTP = 3',3'-c-di-GMP + 2 diphosphate</text>
        <dbReference type="Rhea" id="RHEA:24898"/>
        <dbReference type="ChEBI" id="CHEBI:33019"/>
        <dbReference type="ChEBI" id="CHEBI:37565"/>
        <dbReference type="ChEBI" id="CHEBI:58805"/>
        <dbReference type="EC" id="2.7.7.65"/>
    </reaction>
</comment>
<dbReference type="InterPro" id="IPR050469">
    <property type="entry name" value="Diguanylate_Cyclase"/>
</dbReference>
<evidence type="ECO:0000259" key="3">
    <source>
        <dbReference type="PROSITE" id="PS50887"/>
    </source>
</evidence>
<dbReference type="Gene3D" id="3.30.70.270">
    <property type="match status" value="1"/>
</dbReference>
<evidence type="ECO:0000256" key="1">
    <source>
        <dbReference type="ARBA" id="ARBA00012528"/>
    </source>
</evidence>
<dbReference type="GO" id="GO:1902201">
    <property type="term" value="P:negative regulation of bacterial-type flagellum-dependent cell motility"/>
    <property type="evidence" value="ECO:0007669"/>
    <property type="project" value="TreeGrafter"/>
</dbReference>
<dbReference type="CDD" id="cd01949">
    <property type="entry name" value="GGDEF"/>
    <property type="match status" value="1"/>
</dbReference>
<dbReference type="GO" id="GO:0005886">
    <property type="term" value="C:plasma membrane"/>
    <property type="evidence" value="ECO:0007669"/>
    <property type="project" value="TreeGrafter"/>
</dbReference>
<dbReference type="EMBL" id="FOLO01000007">
    <property type="protein sequence ID" value="SFC31318.1"/>
    <property type="molecule type" value="Genomic_DNA"/>
</dbReference>
<dbReference type="PANTHER" id="PTHR45138">
    <property type="entry name" value="REGULATORY COMPONENTS OF SENSORY TRANSDUCTION SYSTEM"/>
    <property type="match status" value="1"/>
</dbReference>
<sequence length="252" mass="28910">MLNTNECLLEQNEDFLSLHKWQKTVNLIARIFQAPAGYIVQFDKTKGFQVLIASEQDENPYHPGASISADTNIFCKHVVLEQHTLYVKNASADHQWDDNPELINDGFQSYLGLPIFKANGASFGTICVMDFQTTDYQADYIELFEHLRDVIEDDLVMLDNFCKMREMAMLDPLTNINNRRAFMLLGEQKLKLASRMNLLISVLFIDINEFKLLNDKYGHDIGDKVLKVLANTLMDSFREIDVIGRMGGMSLW</sequence>
<dbReference type="PROSITE" id="PS50887">
    <property type="entry name" value="GGDEF"/>
    <property type="match status" value="1"/>
</dbReference>
<dbReference type="GO" id="GO:0052621">
    <property type="term" value="F:diguanylate cyclase activity"/>
    <property type="evidence" value="ECO:0007669"/>
    <property type="project" value="UniProtKB-EC"/>
</dbReference>